<dbReference type="EMBL" id="CP035493">
    <property type="protein sequence ID" value="QAY71617.1"/>
    <property type="molecule type" value="Genomic_DNA"/>
</dbReference>
<gene>
    <name evidence="1" type="ORF">ET471_17560</name>
</gene>
<accession>A0A4P6FDC7</accession>
<reference evidence="1 2" key="1">
    <citation type="submission" date="2019-01" db="EMBL/GenBank/DDBJ databases">
        <title>Genome sequencing of strain FW10M-9.</title>
        <authorList>
            <person name="Heo J."/>
            <person name="Kim S.-J."/>
            <person name="Kim J.-S."/>
            <person name="Hong S.-B."/>
            <person name="Kwon S.-W."/>
        </authorList>
    </citation>
    <scope>NUCLEOTIDE SEQUENCE [LARGE SCALE GENOMIC DNA]</scope>
    <source>
        <strain evidence="1 2">FW10M-9</strain>
    </source>
</reference>
<proteinExistence type="predicted"/>
<name>A0A4P6FDC7_9MICO</name>
<dbReference type="KEGG" id="xya:ET471_17560"/>
<dbReference type="Proteomes" id="UP000292118">
    <property type="component" value="Chromosome"/>
</dbReference>
<sequence>MIKVGYTRSVEERYEALVFQDDASGETLEFRRALVVTAWASSGGSYVIVRDGVVHDGGLTGFALSGVVLRLVLDEEAADALDLPTEVELRLSAAGAATVAELLPGIVE</sequence>
<dbReference type="RefSeq" id="WP_129190479.1">
    <property type="nucleotide sequence ID" value="NZ_CP035493.1"/>
</dbReference>
<dbReference type="AlphaFoldDB" id="A0A4P6FDC7"/>
<keyword evidence="2" id="KW-1185">Reference proteome</keyword>
<evidence type="ECO:0000313" key="2">
    <source>
        <dbReference type="Proteomes" id="UP000292118"/>
    </source>
</evidence>
<protein>
    <submittedName>
        <fullName evidence="1">Uncharacterized protein</fullName>
    </submittedName>
</protein>
<evidence type="ECO:0000313" key="1">
    <source>
        <dbReference type="EMBL" id="QAY71617.1"/>
    </source>
</evidence>
<organism evidence="1 2">
    <name type="scientific">Xylanimonas protaetiae</name>
    <dbReference type="NCBI Taxonomy" id="2509457"/>
    <lineage>
        <taxon>Bacteria</taxon>
        <taxon>Bacillati</taxon>
        <taxon>Actinomycetota</taxon>
        <taxon>Actinomycetes</taxon>
        <taxon>Micrococcales</taxon>
        <taxon>Promicromonosporaceae</taxon>
        <taxon>Xylanimonas</taxon>
    </lineage>
</organism>